<keyword evidence="6" id="KW-1185">Reference proteome</keyword>
<gene>
    <name evidence="5" type="ORF">SAMN05421761_11171</name>
</gene>
<keyword evidence="1" id="KW-0677">Repeat</keyword>
<evidence type="ECO:0000256" key="3">
    <source>
        <dbReference type="PROSITE-ProRule" id="PRU00339"/>
    </source>
</evidence>
<evidence type="ECO:0000313" key="6">
    <source>
        <dbReference type="Proteomes" id="UP000186026"/>
    </source>
</evidence>
<reference evidence="6" key="1">
    <citation type="submission" date="2017-01" db="EMBL/GenBank/DDBJ databases">
        <authorList>
            <person name="Varghese N."/>
            <person name="Submissions S."/>
        </authorList>
    </citation>
    <scope>NUCLEOTIDE SEQUENCE [LARGE SCALE GENOMIC DNA]</scope>
    <source>
        <strain evidence="6">DSM 46698</strain>
    </source>
</reference>
<dbReference type="InterPro" id="IPR019734">
    <property type="entry name" value="TPR_rpt"/>
</dbReference>
<dbReference type="EMBL" id="FTOP01000011">
    <property type="protein sequence ID" value="SIT00651.1"/>
    <property type="molecule type" value="Genomic_DNA"/>
</dbReference>
<evidence type="ECO:0000256" key="1">
    <source>
        <dbReference type="ARBA" id="ARBA00022737"/>
    </source>
</evidence>
<dbReference type="SUPFAM" id="SSF48452">
    <property type="entry name" value="TPR-like"/>
    <property type="match status" value="2"/>
</dbReference>
<name>A0A1N7NQR1_9BACT</name>
<dbReference type="RefSeq" id="WP_076502016.1">
    <property type="nucleotide sequence ID" value="NZ_FTOP01000011.1"/>
</dbReference>
<sequence length="402" mass="45039">MKKLILSIALAGLVSVSFAQKKVAKSAEKNFKKGELTTALDEINAALSNPETMDDPSNHLLKGKIQTKMFEAGDENEMSTVALGRDAFGTFTKTMEMVGNDESSKVGKEVYKDDLAGMPENLRPFGIVTLKNTAFQKAIATYEEDNMEMAYEFFALAGDIDPTDSTMNFNAGYLANDLGKYEEAKKYFNRLLELEDYNKLNAYYFLIQIATSADSNPEEALRLIGEARKADPSDKTLAEYEIQLLLQLNKMDEALTSVVSALENDPNNAGILLRYGYLLEQSGDLEGALVQYKKSVEADPEFFEGNNYAGAIYLEKARVILNEVGNLSDEEWEKRADSMNKEAEGYYREAVPYFTKATEIRPDSTDILEILFQIHTRLGNKEEAEKYNQKLIAILGENWMEG</sequence>
<protein>
    <submittedName>
        <fullName evidence="5">Tetratricopeptide repeat-containing protein</fullName>
    </submittedName>
</protein>
<keyword evidence="4" id="KW-0732">Signal</keyword>
<dbReference type="InterPro" id="IPR051685">
    <property type="entry name" value="Ycf3/AcsC/BcsC/TPR_MFPF"/>
</dbReference>
<feature type="chain" id="PRO_5009943683" evidence="4">
    <location>
        <begin position="20"/>
        <end position="402"/>
    </location>
</feature>
<proteinExistence type="predicted"/>
<evidence type="ECO:0000256" key="2">
    <source>
        <dbReference type="ARBA" id="ARBA00022803"/>
    </source>
</evidence>
<keyword evidence="2 3" id="KW-0802">TPR repeat</keyword>
<feature type="repeat" description="TPR" evidence="3">
    <location>
        <begin position="269"/>
        <end position="302"/>
    </location>
</feature>
<dbReference type="PANTHER" id="PTHR44943">
    <property type="entry name" value="CELLULOSE SYNTHASE OPERON PROTEIN C"/>
    <property type="match status" value="1"/>
</dbReference>
<organism evidence="5 6">
    <name type="scientific">Belliella pelovolcani</name>
    <dbReference type="NCBI Taxonomy" id="529505"/>
    <lineage>
        <taxon>Bacteria</taxon>
        <taxon>Pseudomonadati</taxon>
        <taxon>Bacteroidota</taxon>
        <taxon>Cytophagia</taxon>
        <taxon>Cytophagales</taxon>
        <taxon>Cyclobacteriaceae</taxon>
        <taxon>Belliella</taxon>
    </lineage>
</organism>
<feature type="signal peptide" evidence="4">
    <location>
        <begin position="1"/>
        <end position="19"/>
    </location>
</feature>
<dbReference type="OrthoDB" id="739506at2"/>
<evidence type="ECO:0000313" key="5">
    <source>
        <dbReference type="EMBL" id="SIT00651.1"/>
    </source>
</evidence>
<dbReference type="Proteomes" id="UP000186026">
    <property type="component" value="Unassembled WGS sequence"/>
</dbReference>
<dbReference type="Pfam" id="PF13181">
    <property type="entry name" value="TPR_8"/>
    <property type="match status" value="1"/>
</dbReference>
<dbReference type="AlphaFoldDB" id="A0A1N7NQR1"/>
<dbReference type="PROSITE" id="PS50005">
    <property type="entry name" value="TPR"/>
    <property type="match status" value="2"/>
</dbReference>
<feature type="repeat" description="TPR" evidence="3">
    <location>
        <begin position="165"/>
        <end position="198"/>
    </location>
</feature>
<dbReference type="PANTHER" id="PTHR44943:SF8">
    <property type="entry name" value="TPR REPEAT-CONTAINING PROTEIN MJ0263"/>
    <property type="match status" value="1"/>
</dbReference>
<dbReference type="Gene3D" id="1.25.40.10">
    <property type="entry name" value="Tetratricopeptide repeat domain"/>
    <property type="match status" value="2"/>
</dbReference>
<dbReference type="Pfam" id="PF13429">
    <property type="entry name" value="TPR_15"/>
    <property type="match status" value="1"/>
</dbReference>
<dbReference type="STRING" id="529505.SAMN05421761_11171"/>
<evidence type="ECO:0000256" key="4">
    <source>
        <dbReference type="SAM" id="SignalP"/>
    </source>
</evidence>
<dbReference type="SMART" id="SM00028">
    <property type="entry name" value="TPR"/>
    <property type="match status" value="4"/>
</dbReference>
<accession>A0A1N7NQR1</accession>
<dbReference type="InterPro" id="IPR011990">
    <property type="entry name" value="TPR-like_helical_dom_sf"/>
</dbReference>